<sequence length="641" mass="71295">MTGHPRSAVVTTLSLCNDVSRESRTSTSDALIAASTLPHPPILRKKCDKNRPACDRCLIGGFRCLGYDHIPTSSNPKQPKASTSKQATTSSLRAPSIRDPKNRLGSPGYNSYRHSSTDSGTSDMGDLSPRQLSSMHTTPAARTLSCTSAFPTPRPVSAQSPQRVTQAGYLSSPISSECPQSSMALAPKTVFGPPRPPVIESSPVELQELPNETWAQPLFSMIDTYGGSYNPSFVFNLPPTISPNPLFSGQIIDFILAQYEPVLEMVFFRPTREMLDFARQKLIVRLQESNLTHWSMYIGARIFQALMKYGKRADLRFLEKCVQRMGEHVCSQTTRDGSLTGALNALSGGLELVFLDYMTSNSRSGYQLFKQLVPSFIRAAETLPSYLCSQKISLVEAFTSTNYELGRFVFIDAVTSFILGVAPTIAYDTTMPVVRTPIECNGLPGSIHPTEWMHGSPIELTALIIKISLWRAKHPDIQCAPESTWKPLEIEAWAWAPRVASPGALNEPNQMVIRMAVQEGWRHAGLIYLYMGMCGCMSDDPRVQASVRQIVQLLQILQPDLTTRSHYFIPCLIASICTPSEKHRTELRNAFVKVEEHLPWLFRALDYRNLVDHLWHGAAAGGKPVRWEDYINSRRAVMPID</sequence>
<dbReference type="PANTHER" id="PTHR37534">
    <property type="entry name" value="TRANSCRIPTIONAL ACTIVATOR PROTEIN UGA3"/>
    <property type="match status" value="1"/>
</dbReference>
<dbReference type="InterPro" id="IPR021858">
    <property type="entry name" value="Fun_TF"/>
</dbReference>
<feature type="compositionally biased region" description="Low complexity" evidence="3">
    <location>
        <begin position="80"/>
        <end position="91"/>
    </location>
</feature>
<gene>
    <name evidence="4" type="ORF">RHS03_06450</name>
</gene>
<dbReference type="OrthoDB" id="3251884at2759"/>
<dbReference type="Proteomes" id="UP000602905">
    <property type="component" value="Unassembled WGS sequence"/>
</dbReference>
<dbReference type="AlphaFoldDB" id="A0A8H7LQH6"/>
<reference evidence="4" key="1">
    <citation type="submission" date="2020-09" db="EMBL/GenBank/DDBJ databases">
        <title>Comparative genome analyses of four rice-infecting Rhizoctonia solani isolates reveal extensive enrichment of homogalacturonan modification genes.</title>
        <authorList>
            <person name="Lee D.-Y."/>
            <person name="Jeon J."/>
            <person name="Kim K.-T."/>
            <person name="Cheong K."/>
            <person name="Song H."/>
            <person name="Choi G."/>
            <person name="Ko J."/>
            <person name="Opiyo S.O."/>
            <person name="Zuo S."/>
            <person name="Madhav S."/>
            <person name="Lee Y.-H."/>
            <person name="Wang G.-L."/>
        </authorList>
    </citation>
    <scope>NUCLEOTIDE SEQUENCE</scope>
    <source>
        <strain evidence="4">AG1-IA WGL</strain>
    </source>
</reference>
<dbReference type="EMBL" id="JACYCD010000132">
    <property type="protein sequence ID" value="KAF8702095.1"/>
    <property type="molecule type" value="Genomic_DNA"/>
</dbReference>
<proteinExistence type="predicted"/>
<keyword evidence="2" id="KW-0539">Nucleus</keyword>
<comment type="subcellular location">
    <subcellularLocation>
        <location evidence="1">Nucleus</location>
    </subcellularLocation>
</comment>
<evidence type="ECO:0000256" key="3">
    <source>
        <dbReference type="SAM" id="MobiDB-lite"/>
    </source>
</evidence>
<feature type="non-terminal residue" evidence="4">
    <location>
        <position position="641"/>
    </location>
</feature>
<evidence type="ECO:0000313" key="5">
    <source>
        <dbReference type="Proteomes" id="UP000602905"/>
    </source>
</evidence>
<accession>A0A8H7LQH6</accession>
<dbReference type="GO" id="GO:0005634">
    <property type="term" value="C:nucleus"/>
    <property type="evidence" value="ECO:0007669"/>
    <property type="project" value="UniProtKB-SubCell"/>
</dbReference>
<dbReference type="CDD" id="cd00067">
    <property type="entry name" value="GAL4"/>
    <property type="match status" value="1"/>
</dbReference>
<organism evidence="4 5">
    <name type="scientific">Rhizoctonia solani</name>
    <dbReference type="NCBI Taxonomy" id="456999"/>
    <lineage>
        <taxon>Eukaryota</taxon>
        <taxon>Fungi</taxon>
        <taxon>Dikarya</taxon>
        <taxon>Basidiomycota</taxon>
        <taxon>Agaricomycotina</taxon>
        <taxon>Agaricomycetes</taxon>
        <taxon>Cantharellales</taxon>
        <taxon>Ceratobasidiaceae</taxon>
        <taxon>Rhizoctonia</taxon>
    </lineage>
</organism>
<dbReference type="InterPro" id="IPR001138">
    <property type="entry name" value="Zn2Cys6_DnaBD"/>
</dbReference>
<feature type="region of interest" description="Disordered" evidence="3">
    <location>
        <begin position="71"/>
        <end position="140"/>
    </location>
</feature>
<feature type="compositionally biased region" description="Low complexity" evidence="3">
    <location>
        <begin position="117"/>
        <end position="128"/>
    </location>
</feature>
<name>A0A8H7LQH6_9AGAM</name>
<protein>
    <submittedName>
        <fullName evidence="4">Uncharacterized protein</fullName>
    </submittedName>
</protein>
<dbReference type="GO" id="GO:0000981">
    <property type="term" value="F:DNA-binding transcription factor activity, RNA polymerase II-specific"/>
    <property type="evidence" value="ECO:0007669"/>
    <property type="project" value="InterPro"/>
</dbReference>
<evidence type="ECO:0000256" key="1">
    <source>
        <dbReference type="ARBA" id="ARBA00004123"/>
    </source>
</evidence>
<dbReference type="Pfam" id="PF11951">
    <property type="entry name" value="Fungal_trans_2"/>
    <property type="match status" value="1"/>
</dbReference>
<comment type="caution">
    <text evidence="4">The sequence shown here is derived from an EMBL/GenBank/DDBJ whole genome shotgun (WGS) entry which is preliminary data.</text>
</comment>
<dbReference type="GO" id="GO:0008270">
    <property type="term" value="F:zinc ion binding"/>
    <property type="evidence" value="ECO:0007669"/>
    <property type="project" value="InterPro"/>
</dbReference>
<dbReference type="PANTHER" id="PTHR37534:SF46">
    <property type="entry name" value="ZN(II)2CYS6 TRANSCRIPTION FACTOR (EUROFUNG)"/>
    <property type="match status" value="1"/>
</dbReference>
<evidence type="ECO:0000256" key="2">
    <source>
        <dbReference type="ARBA" id="ARBA00023242"/>
    </source>
</evidence>
<evidence type="ECO:0000313" key="4">
    <source>
        <dbReference type="EMBL" id="KAF8702095.1"/>
    </source>
</evidence>